<feature type="compositionally biased region" description="Polar residues" evidence="1">
    <location>
        <begin position="285"/>
        <end position="315"/>
    </location>
</feature>
<dbReference type="EMBL" id="JAHHHW010000036">
    <property type="protein sequence ID" value="MBW4430882.1"/>
    <property type="molecule type" value="Genomic_DNA"/>
</dbReference>
<protein>
    <submittedName>
        <fullName evidence="2">Molecular chaperone</fullName>
    </submittedName>
</protein>
<dbReference type="InterPro" id="IPR013783">
    <property type="entry name" value="Ig-like_fold"/>
</dbReference>
<feature type="region of interest" description="Disordered" evidence="1">
    <location>
        <begin position="283"/>
        <end position="315"/>
    </location>
</feature>
<dbReference type="Proteomes" id="UP000813215">
    <property type="component" value="Unassembled WGS sequence"/>
</dbReference>
<organism evidence="2 3">
    <name type="scientific">Pelatocladus maniniholoensis HA4357-MV3</name>
    <dbReference type="NCBI Taxonomy" id="1117104"/>
    <lineage>
        <taxon>Bacteria</taxon>
        <taxon>Bacillati</taxon>
        <taxon>Cyanobacteriota</taxon>
        <taxon>Cyanophyceae</taxon>
        <taxon>Nostocales</taxon>
        <taxon>Nostocaceae</taxon>
        <taxon>Pelatocladus</taxon>
    </lineage>
</organism>
<sequence length="315" mass="34301">MEKLWSSVLATVSAIGLVCNPVAAISIGVSPPRFELKLDQKKATTQIFKVVNRDSKPATFKIYLMGWTLDEKNQIKSVPPSEQSLAQWIIVNPLQFTLAPGKTQTVRFAVRPRVKTQPGEHRAFIFVEEIASGDDTSKKQGGNVGVKVVGRFGVAVYGYVGNVQRVAKLNDISVNTKSNPMTASFDISSQGNAYVRMNGQYTIWQAAKYPGANATKAIAEIEKPKPKLPDGVVVGGSLPKKPVLPDTRRQVILRLPNKLAPGNYVLDINGELNGVQIDKGIPFTVPQSTATTPQPRTQPNSNNSSRTIKIRPQSN</sequence>
<proteinExistence type="predicted"/>
<accession>A0A9E3H5C5</accession>
<name>A0A9E3H5C5_9NOST</name>
<evidence type="ECO:0000256" key="1">
    <source>
        <dbReference type="SAM" id="MobiDB-lite"/>
    </source>
</evidence>
<dbReference type="SUPFAM" id="SSF49354">
    <property type="entry name" value="PapD-like"/>
    <property type="match status" value="1"/>
</dbReference>
<dbReference type="Gene3D" id="2.60.40.10">
    <property type="entry name" value="Immunoglobulins"/>
    <property type="match status" value="1"/>
</dbReference>
<comment type="caution">
    <text evidence="2">The sequence shown here is derived from an EMBL/GenBank/DDBJ whole genome shotgun (WGS) entry which is preliminary data.</text>
</comment>
<gene>
    <name evidence="2" type="ORF">KME28_03825</name>
</gene>
<dbReference type="AlphaFoldDB" id="A0A9E3H5C5"/>
<reference evidence="2" key="2">
    <citation type="journal article" date="2022" name="Microbiol. Resour. Announc.">
        <title>Metagenome Sequencing to Explore Phylogenomics of Terrestrial Cyanobacteria.</title>
        <authorList>
            <person name="Ward R.D."/>
            <person name="Stajich J.E."/>
            <person name="Johansen J.R."/>
            <person name="Huntemann M."/>
            <person name="Clum A."/>
            <person name="Foster B."/>
            <person name="Foster B."/>
            <person name="Roux S."/>
            <person name="Palaniappan K."/>
            <person name="Varghese N."/>
            <person name="Mukherjee S."/>
            <person name="Reddy T.B.K."/>
            <person name="Daum C."/>
            <person name="Copeland A."/>
            <person name="Chen I.A."/>
            <person name="Ivanova N.N."/>
            <person name="Kyrpides N.C."/>
            <person name="Shapiro N."/>
            <person name="Eloe-Fadrosh E.A."/>
            <person name="Pietrasiak N."/>
        </authorList>
    </citation>
    <scope>NUCLEOTIDE SEQUENCE</scope>
    <source>
        <strain evidence="2">HA4357-MV3</strain>
    </source>
</reference>
<evidence type="ECO:0000313" key="3">
    <source>
        <dbReference type="Proteomes" id="UP000813215"/>
    </source>
</evidence>
<evidence type="ECO:0000313" key="2">
    <source>
        <dbReference type="EMBL" id="MBW4430882.1"/>
    </source>
</evidence>
<dbReference type="InterPro" id="IPR008962">
    <property type="entry name" value="PapD-like_sf"/>
</dbReference>
<reference evidence="2" key="1">
    <citation type="submission" date="2021-05" db="EMBL/GenBank/DDBJ databases">
        <authorList>
            <person name="Pietrasiak N."/>
            <person name="Ward R."/>
            <person name="Stajich J.E."/>
            <person name="Kurbessoian T."/>
        </authorList>
    </citation>
    <scope>NUCLEOTIDE SEQUENCE</scope>
    <source>
        <strain evidence="2">HA4357-MV3</strain>
    </source>
</reference>